<feature type="transmembrane region" description="Helical" evidence="1">
    <location>
        <begin position="156"/>
        <end position="173"/>
    </location>
</feature>
<organism evidence="2 3">
    <name type="scientific">Leptolyngbya subtilissima DQ-A4</name>
    <dbReference type="NCBI Taxonomy" id="2933933"/>
    <lineage>
        <taxon>Bacteria</taxon>
        <taxon>Bacillati</taxon>
        <taxon>Cyanobacteriota</taxon>
        <taxon>Cyanophyceae</taxon>
        <taxon>Leptolyngbyales</taxon>
        <taxon>Leptolyngbyaceae</taxon>
        <taxon>Leptolyngbya group</taxon>
        <taxon>Leptolyngbya</taxon>
    </lineage>
</organism>
<accession>A0ABV0K696</accession>
<keyword evidence="3" id="KW-1185">Reference proteome</keyword>
<dbReference type="RefSeq" id="WP_190703514.1">
    <property type="nucleotide sequence ID" value="NZ_JAMPKX010000007.1"/>
</dbReference>
<feature type="transmembrane region" description="Helical" evidence="1">
    <location>
        <begin position="185"/>
        <end position="203"/>
    </location>
</feature>
<evidence type="ECO:0000256" key="1">
    <source>
        <dbReference type="SAM" id="Phobius"/>
    </source>
</evidence>
<dbReference type="EMBL" id="JAMPKX010000007">
    <property type="protein sequence ID" value="MEP0948270.1"/>
    <property type="molecule type" value="Genomic_DNA"/>
</dbReference>
<name>A0ABV0K696_9CYAN</name>
<feature type="transmembrane region" description="Helical" evidence="1">
    <location>
        <begin position="223"/>
        <end position="244"/>
    </location>
</feature>
<evidence type="ECO:0000313" key="3">
    <source>
        <dbReference type="Proteomes" id="UP001482513"/>
    </source>
</evidence>
<comment type="caution">
    <text evidence="2">The sequence shown here is derived from an EMBL/GenBank/DDBJ whole genome shotgun (WGS) entry which is preliminary data.</text>
</comment>
<keyword evidence="1" id="KW-1133">Transmembrane helix</keyword>
<protein>
    <submittedName>
        <fullName evidence="2">Uncharacterized protein</fullName>
    </submittedName>
</protein>
<reference evidence="2 3" key="1">
    <citation type="submission" date="2022-04" db="EMBL/GenBank/DDBJ databases">
        <title>Positive selection, recombination, and allopatry shape intraspecific diversity of widespread and dominant cyanobacteria.</title>
        <authorList>
            <person name="Wei J."/>
            <person name="Shu W."/>
            <person name="Hu C."/>
        </authorList>
    </citation>
    <scope>NUCLEOTIDE SEQUENCE [LARGE SCALE GENOMIC DNA]</scope>
    <source>
        <strain evidence="2 3">DQ-A4</strain>
    </source>
</reference>
<keyword evidence="1" id="KW-0812">Transmembrane</keyword>
<evidence type="ECO:0000313" key="2">
    <source>
        <dbReference type="EMBL" id="MEP0948270.1"/>
    </source>
</evidence>
<sequence length="247" mass="26944">MRRAVLFLSRFLSSLWIALAGAFLFLLLSNAPSVPSTTPFASAAIRGEDSAVVHLPNKSFTCTETEQQFQCQTKIQNRSLDLSLTKGNDNQYYFSDCRALYDGRSLNCQKTGQTYAPILSDIYEITDLGLSSQQLQAVKQDYWGINALMQLGELRIMWISAALSIGAGIIAAFSTWVKPGKLSKAFTSLACGFGVYHLVWGFLGRVQYDLVTPYGFTPNTWDWVVNGGAIALGAGTALATAFCFGKG</sequence>
<dbReference type="Proteomes" id="UP001482513">
    <property type="component" value="Unassembled WGS sequence"/>
</dbReference>
<keyword evidence="1" id="KW-0472">Membrane</keyword>
<gene>
    <name evidence="2" type="ORF">NC992_15405</name>
</gene>
<proteinExistence type="predicted"/>